<dbReference type="InterPro" id="IPR000436">
    <property type="entry name" value="Sushi_SCR_CCP_dom"/>
</dbReference>
<sequence>MRGVVVDANCTDHLHSSKKVLENGVVALTCADTNKTFPSGNLFMRAVLAFCYNDQWEPNEVEIPCQTPSSAVTTEACGTNAETPENARVAETITDTSSVVYANYYKCNTGMNWLSGRPGHLTECSNGQWTPILDKCDEDCPVPRDCTDIANFGFDQNETYNVMPSGDPHQSKTEISNEYYRQRLAQTLGLTCDQLGGPGRGSSALYGVILILQKTCGRPSTGFLPVSAVRSLAPEQLLMQTGITVLDWTISRLSPTKSTAQTAAL</sequence>
<name>A0A8J5JP62_HOMAM</name>
<feature type="domain" description="Sushi" evidence="3">
    <location>
        <begin position="75"/>
        <end position="138"/>
    </location>
</feature>
<comment type="caution">
    <text evidence="4">The sequence shown here is derived from an EMBL/GenBank/DDBJ whole genome shotgun (WGS) entry which is preliminary data.</text>
</comment>
<evidence type="ECO:0000256" key="2">
    <source>
        <dbReference type="PROSITE-ProRule" id="PRU00302"/>
    </source>
</evidence>
<dbReference type="PROSITE" id="PS50923">
    <property type="entry name" value="SUSHI"/>
    <property type="match status" value="1"/>
</dbReference>
<comment type="caution">
    <text evidence="2">Lacks conserved residue(s) required for the propagation of feature annotation.</text>
</comment>
<keyword evidence="5" id="KW-1185">Reference proteome</keyword>
<keyword evidence="2" id="KW-0768">Sushi</keyword>
<organism evidence="4 5">
    <name type="scientific">Homarus americanus</name>
    <name type="common">American lobster</name>
    <dbReference type="NCBI Taxonomy" id="6706"/>
    <lineage>
        <taxon>Eukaryota</taxon>
        <taxon>Metazoa</taxon>
        <taxon>Ecdysozoa</taxon>
        <taxon>Arthropoda</taxon>
        <taxon>Crustacea</taxon>
        <taxon>Multicrustacea</taxon>
        <taxon>Malacostraca</taxon>
        <taxon>Eumalacostraca</taxon>
        <taxon>Eucarida</taxon>
        <taxon>Decapoda</taxon>
        <taxon>Pleocyemata</taxon>
        <taxon>Astacidea</taxon>
        <taxon>Nephropoidea</taxon>
        <taxon>Nephropidae</taxon>
        <taxon>Homarus</taxon>
    </lineage>
</organism>
<gene>
    <name evidence="4" type="ORF">Hamer_G007379</name>
</gene>
<reference evidence="4" key="1">
    <citation type="journal article" date="2021" name="Sci. Adv.">
        <title>The American lobster genome reveals insights on longevity, neural, and immune adaptations.</title>
        <authorList>
            <person name="Polinski J.M."/>
            <person name="Zimin A.V."/>
            <person name="Clark K.F."/>
            <person name="Kohn A.B."/>
            <person name="Sadowski N."/>
            <person name="Timp W."/>
            <person name="Ptitsyn A."/>
            <person name="Khanna P."/>
            <person name="Romanova D.Y."/>
            <person name="Williams P."/>
            <person name="Greenwood S.J."/>
            <person name="Moroz L.L."/>
            <person name="Walt D.R."/>
            <person name="Bodnar A.G."/>
        </authorList>
    </citation>
    <scope>NUCLEOTIDE SEQUENCE</scope>
    <source>
        <strain evidence="4">GMGI-L3</strain>
    </source>
</reference>
<evidence type="ECO:0000259" key="3">
    <source>
        <dbReference type="PROSITE" id="PS50923"/>
    </source>
</evidence>
<evidence type="ECO:0000313" key="5">
    <source>
        <dbReference type="Proteomes" id="UP000747542"/>
    </source>
</evidence>
<evidence type="ECO:0000256" key="1">
    <source>
        <dbReference type="ARBA" id="ARBA00023157"/>
    </source>
</evidence>
<dbReference type="EMBL" id="JAHLQT010028808">
    <property type="protein sequence ID" value="KAG7161742.1"/>
    <property type="molecule type" value="Genomic_DNA"/>
</dbReference>
<proteinExistence type="predicted"/>
<dbReference type="AlphaFoldDB" id="A0A8J5JP62"/>
<evidence type="ECO:0000313" key="4">
    <source>
        <dbReference type="EMBL" id="KAG7161742.1"/>
    </source>
</evidence>
<accession>A0A8J5JP62</accession>
<protein>
    <recommendedName>
        <fullName evidence="3">Sushi domain-containing protein</fullName>
    </recommendedName>
</protein>
<keyword evidence="1" id="KW-1015">Disulfide bond</keyword>
<dbReference type="Proteomes" id="UP000747542">
    <property type="component" value="Unassembled WGS sequence"/>
</dbReference>